<evidence type="ECO:0000256" key="5">
    <source>
        <dbReference type="ARBA" id="ARBA00022989"/>
    </source>
</evidence>
<keyword evidence="6 7" id="KW-0472">Membrane</keyword>
<dbReference type="PROSITE" id="PS50928">
    <property type="entry name" value="ABC_TM1"/>
    <property type="match status" value="1"/>
</dbReference>
<comment type="caution">
    <text evidence="9">The sequence shown here is derived from an EMBL/GenBank/DDBJ whole genome shotgun (WGS) entry which is preliminary data.</text>
</comment>
<dbReference type="Gene3D" id="1.10.3720.10">
    <property type="entry name" value="MetI-like"/>
    <property type="match status" value="1"/>
</dbReference>
<feature type="transmembrane region" description="Helical" evidence="7">
    <location>
        <begin position="102"/>
        <end position="121"/>
    </location>
</feature>
<organism evidence="9 10">
    <name type="scientific">Gryllotalpicola reticulitermitis</name>
    <dbReference type="NCBI Taxonomy" id="1184153"/>
    <lineage>
        <taxon>Bacteria</taxon>
        <taxon>Bacillati</taxon>
        <taxon>Actinomycetota</taxon>
        <taxon>Actinomycetes</taxon>
        <taxon>Micrococcales</taxon>
        <taxon>Microbacteriaceae</taxon>
        <taxon>Gryllotalpicola</taxon>
    </lineage>
</organism>
<evidence type="ECO:0000256" key="1">
    <source>
        <dbReference type="ARBA" id="ARBA00004651"/>
    </source>
</evidence>
<keyword evidence="3" id="KW-1003">Cell membrane</keyword>
<keyword evidence="4 7" id="KW-0812">Transmembrane</keyword>
<dbReference type="SUPFAM" id="SSF161098">
    <property type="entry name" value="MetI-like"/>
    <property type="match status" value="1"/>
</dbReference>
<feature type="transmembrane region" description="Helical" evidence="7">
    <location>
        <begin position="234"/>
        <end position="254"/>
    </location>
</feature>
<keyword evidence="2 7" id="KW-0813">Transport</keyword>
<gene>
    <name evidence="9" type="ORF">ACFOYW_06195</name>
</gene>
<protein>
    <submittedName>
        <fullName evidence="9">Carbohydrate ABC transporter permease</fullName>
    </submittedName>
</protein>
<evidence type="ECO:0000256" key="7">
    <source>
        <dbReference type="RuleBase" id="RU363032"/>
    </source>
</evidence>
<sequence>MTTNIAPPTAGLVRTEDASLKSAGNASRGKRPRSDWRWALLFIFPSAVGFIAFYAWPLIRGIYLSFTSYNILQPPQWIGLQNYKDLASDGTFWNSLLVTIEYVVVNIGTQTILALVIAVIMERLTRSLFIRIALVFPWLVPNVAIGILSLFMLDRTVGIVNHALTTVHLPPQDFYQDPHWAIITVALVNTWRNVGYTALLLFAGIQLIPRGLYEAASLDGASEWALFRRITMPLLRPILALVLTVSMIGSFQIFDTVSVVYTQQPIPAAYVLYYYVYQAAFSEGRMGYASAIAVVLLIITAVLTFVQLRLLRASESDLA</sequence>
<dbReference type="RefSeq" id="WP_390227918.1">
    <property type="nucleotide sequence ID" value="NZ_JBHSCN010000004.1"/>
</dbReference>
<evidence type="ECO:0000256" key="4">
    <source>
        <dbReference type="ARBA" id="ARBA00022692"/>
    </source>
</evidence>
<dbReference type="CDD" id="cd06261">
    <property type="entry name" value="TM_PBP2"/>
    <property type="match status" value="1"/>
</dbReference>
<name>A0ABV8Q3L3_9MICO</name>
<dbReference type="Proteomes" id="UP001595900">
    <property type="component" value="Unassembled WGS sequence"/>
</dbReference>
<keyword evidence="5 7" id="KW-1133">Transmembrane helix</keyword>
<feature type="transmembrane region" description="Helical" evidence="7">
    <location>
        <begin position="286"/>
        <end position="306"/>
    </location>
</feature>
<accession>A0ABV8Q3L3</accession>
<dbReference type="InterPro" id="IPR035906">
    <property type="entry name" value="MetI-like_sf"/>
</dbReference>
<evidence type="ECO:0000313" key="10">
    <source>
        <dbReference type="Proteomes" id="UP001595900"/>
    </source>
</evidence>
<evidence type="ECO:0000259" key="8">
    <source>
        <dbReference type="PROSITE" id="PS50928"/>
    </source>
</evidence>
<feature type="domain" description="ABC transmembrane type-1" evidence="8">
    <location>
        <begin position="96"/>
        <end position="307"/>
    </location>
</feature>
<dbReference type="Pfam" id="PF00528">
    <property type="entry name" value="BPD_transp_1"/>
    <property type="match status" value="1"/>
</dbReference>
<evidence type="ECO:0000256" key="6">
    <source>
        <dbReference type="ARBA" id="ARBA00023136"/>
    </source>
</evidence>
<dbReference type="InterPro" id="IPR000515">
    <property type="entry name" value="MetI-like"/>
</dbReference>
<reference evidence="10" key="1">
    <citation type="journal article" date="2019" name="Int. J. Syst. Evol. Microbiol.">
        <title>The Global Catalogue of Microorganisms (GCM) 10K type strain sequencing project: providing services to taxonomists for standard genome sequencing and annotation.</title>
        <authorList>
            <consortium name="The Broad Institute Genomics Platform"/>
            <consortium name="The Broad Institute Genome Sequencing Center for Infectious Disease"/>
            <person name="Wu L."/>
            <person name="Ma J."/>
        </authorList>
    </citation>
    <scope>NUCLEOTIDE SEQUENCE [LARGE SCALE GENOMIC DNA]</scope>
    <source>
        <strain evidence="10">CGMCC 1.10363</strain>
    </source>
</reference>
<comment type="similarity">
    <text evidence="7">Belongs to the binding-protein-dependent transport system permease family.</text>
</comment>
<keyword evidence="10" id="KW-1185">Reference proteome</keyword>
<evidence type="ECO:0000313" key="9">
    <source>
        <dbReference type="EMBL" id="MFC4242955.1"/>
    </source>
</evidence>
<dbReference type="PANTHER" id="PTHR30193">
    <property type="entry name" value="ABC TRANSPORTER PERMEASE PROTEIN"/>
    <property type="match status" value="1"/>
</dbReference>
<evidence type="ECO:0000256" key="3">
    <source>
        <dbReference type="ARBA" id="ARBA00022475"/>
    </source>
</evidence>
<dbReference type="PANTHER" id="PTHR30193:SF41">
    <property type="entry name" value="DIACETYLCHITOBIOSE UPTAKE SYSTEM PERMEASE PROTEIN NGCF"/>
    <property type="match status" value="1"/>
</dbReference>
<feature type="transmembrane region" description="Helical" evidence="7">
    <location>
        <begin position="128"/>
        <end position="153"/>
    </location>
</feature>
<evidence type="ECO:0000256" key="2">
    <source>
        <dbReference type="ARBA" id="ARBA00022448"/>
    </source>
</evidence>
<feature type="transmembrane region" description="Helical" evidence="7">
    <location>
        <begin position="38"/>
        <end position="59"/>
    </location>
</feature>
<comment type="subcellular location">
    <subcellularLocation>
        <location evidence="1 7">Cell membrane</location>
        <topology evidence="1 7">Multi-pass membrane protein</topology>
    </subcellularLocation>
</comment>
<proteinExistence type="inferred from homology"/>
<dbReference type="EMBL" id="JBHSCN010000004">
    <property type="protein sequence ID" value="MFC4242955.1"/>
    <property type="molecule type" value="Genomic_DNA"/>
</dbReference>
<dbReference type="InterPro" id="IPR051393">
    <property type="entry name" value="ABC_transporter_permease"/>
</dbReference>